<dbReference type="RefSeq" id="WP_167130473.1">
    <property type="nucleotide sequence ID" value="NZ_JAANCM010000012.1"/>
</dbReference>
<gene>
    <name evidence="2" type="ORF">G8E10_20260</name>
</gene>
<dbReference type="InterPro" id="IPR036291">
    <property type="entry name" value="NAD(P)-bd_dom_sf"/>
</dbReference>
<sequence>MRVLVSGATGIVGRFVVEHLLAQGHEVVAGVRDVTTALPFSQPVETTLLSLDPTAPLPAFDGCDAFVHAAFQHVPGRYRGGEGDDPDGFRRANVGGSLRLFEAAKQADARRCVFLSSRAVYGRQPAGVLLSEDMEPAPESLYGIVKWDAEQALAALHSDNFVTAILRSTGVYGLLPGLPHKWEMLARDYIAGRPMEDRVGTEVHGDDLAAAVLLLLTADAALVGNRAFNASDLLTSHHDVLSELQQATACIHPLPEPLNKSLFSRMDTARLRSLGWHPGRNARFRADIAALAERLMSDR</sequence>
<dbReference type="Pfam" id="PF01370">
    <property type="entry name" value="Epimerase"/>
    <property type="match status" value="1"/>
</dbReference>
<comment type="caution">
    <text evidence="2">The sequence shown here is derived from an EMBL/GenBank/DDBJ whole genome shotgun (WGS) entry which is preliminary data.</text>
</comment>
<dbReference type="EMBL" id="JAANCM010000012">
    <property type="protein sequence ID" value="NHT78039.1"/>
    <property type="molecule type" value="Genomic_DNA"/>
</dbReference>
<dbReference type="GO" id="GO:0005737">
    <property type="term" value="C:cytoplasm"/>
    <property type="evidence" value="ECO:0007669"/>
    <property type="project" value="TreeGrafter"/>
</dbReference>
<dbReference type="PANTHER" id="PTHR48079">
    <property type="entry name" value="PROTEIN YEEZ"/>
    <property type="match status" value="1"/>
</dbReference>
<protein>
    <submittedName>
        <fullName evidence="2">NAD-dependent epimerase/dehydratase family protein</fullName>
    </submittedName>
</protein>
<dbReference type="Gene3D" id="3.40.50.720">
    <property type="entry name" value="NAD(P)-binding Rossmann-like Domain"/>
    <property type="match status" value="1"/>
</dbReference>
<proteinExistence type="predicted"/>
<evidence type="ECO:0000313" key="3">
    <source>
        <dbReference type="Proteomes" id="UP001155840"/>
    </source>
</evidence>
<reference evidence="2" key="1">
    <citation type="submission" date="2020-03" db="EMBL/GenBank/DDBJ databases">
        <title>Ferranicluibacter endophyticum gen. nov., sp. nov., a new genus isolated from Rubus ulmifolius Schott. stem.</title>
        <authorList>
            <person name="Roca-Couso R."/>
            <person name="Flores-Felix J.D."/>
            <person name="Igual J.M."/>
            <person name="Rivas R."/>
        </authorList>
    </citation>
    <scope>NUCLEOTIDE SEQUENCE</scope>
    <source>
        <strain evidence="2">CRRU44</strain>
    </source>
</reference>
<dbReference type="AlphaFoldDB" id="A0AA43ZHK7"/>
<evidence type="ECO:0000313" key="2">
    <source>
        <dbReference type="EMBL" id="NHT78039.1"/>
    </source>
</evidence>
<accession>A0AA43ZHK7</accession>
<evidence type="ECO:0000259" key="1">
    <source>
        <dbReference type="Pfam" id="PF01370"/>
    </source>
</evidence>
<name>A0AA43ZHK7_9HYPH</name>
<dbReference type="InterPro" id="IPR051783">
    <property type="entry name" value="NAD(P)-dependent_oxidoreduct"/>
</dbReference>
<dbReference type="GO" id="GO:0004029">
    <property type="term" value="F:aldehyde dehydrogenase (NAD+) activity"/>
    <property type="evidence" value="ECO:0007669"/>
    <property type="project" value="TreeGrafter"/>
</dbReference>
<dbReference type="SUPFAM" id="SSF51735">
    <property type="entry name" value="NAD(P)-binding Rossmann-fold domains"/>
    <property type="match status" value="1"/>
</dbReference>
<keyword evidence="3" id="KW-1185">Reference proteome</keyword>
<dbReference type="PANTHER" id="PTHR48079:SF6">
    <property type="entry name" value="NAD(P)-BINDING DOMAIN-CONTAINING PROTEIN-RELATED"/>
    <property type="match status" value="1"/>
</dbReference>
<dbReference type="InterPro" id="IPR001509">
    <property type="entry name" value="Epimerase_deHydtase"/>
</dbReference>
<feature type="domain" description="NAD-dependent epimerase/dehydratase" evidence="1">
    <location>
        <begin position="3"/>
        <end position="229"/>
    </location>
</feature>
<dbReference type="Proteomes" id="UP001155840">
    <property type="component" value="Unassembled WGS sequence"/>
</dbReference>
<organism evidence="2 3">
    <name type="scientific">Ferranicluibacter rubi</name>
    <dbReference type="NCBI Taxonomy" id="2715133"/>
    <lineage>
        <taxon>Bacteria</taxon>
        <taxon>Pseudomonadati</taxon>
        <taxon>Pseudomonadota</taxon>
        <taxon>Alphaproteobacteria</taxon>
        <taxon>Hyphomicrobiales</taxon>
        <taxon>Rhizobiaceae</taxon>
        <taxon>Ferranicluibacter</taxon>
    </lineage>
</organism>